<dbReference type="Proteomes" id="UP001642360">
    <property type="component" value="Unassembled WGS sequence"/>
</dbReference>
<evidence type="ECO:0000313" key="2">
    <source>
        <dbReference type="EMBL" id="CAK9162430.1"/>
    </source>
</evidence>
<protein>
    <submittedName>
        <fullName evidence="2">Uncharacterized protein</fullName>
    </submittedName>
</protein>
<accession>A0ABC8SZT5</accession>
<feature type="compositionally biased region" description="Low complexity" evidence="1">
    <location>
        <begin position="7"/>
        <end position="20"/>
    </location>
</feature>
<comment type="caution">
    <text evidence="2">The sequence shown here is derived from an EMBL/GenBank/DDBJ whole genome shotgun (WGS) entry which is preliminary data.</text>
</comment>
<dbReference type="AlphaFoldDB" id="A0ABC8SZT5"/>
<keyword evidence="3" id="KW-1185">Reference proteome</keyword>
<organism evidence="2 3">
    <name type="scientific">Ilex paraguariensis</name>
    <name type="common">yerba mate</name>
    <dbReference type="NCBI Taxonomy" id="185542"/>
    <lineage>
        <taxon>Eukaryota</taxon>
        <taxon>Viridiplantae</taxon>
        <taxon>Streptophyta</taxon>
        <taxon>Embryophyta</taxon>
        <taxon>Tracheophyta</taxon>
        <taxon>Spermatophyta</taxon>
        <taxon>Magnoliopsida</taxon>
        <taxon>eudicotyledons</taxon>
        <taxon>Gunneridae</taxon>
        <taxon>Pentapetalae</taxon>
        <taxon>asterids</taxon>
        <taxon>campanulids</taxon>
        <taxon>Aquifoliales</taxon>
        <taxon>Aquifoliaceae</taxon>
        <taxon>Ilex</taxon>
    </lineage>
</organism>
<sequence length="144" mass="16010">MNDDCSHTTSSNGDSKSSDSLNVKLLSCERVENMPSTARENHIQTSMDEAQSADCAESRTLITDDQQRSPTTVLRVAKLKSRPNQYCRKRLEVAAAREGKGSCQNRITGDGKTVEIDDFFTVLKDFEQLIAHSLPNHMSGLGWF</sequence>
<name>A0ABC8SZT5_9AQUA</name>
<gene>
    <name evidence="2" type="ORF">ILEXP_LOCUS31298</name>
</gene>
<evidence type="ECO:0000256" key="1">
    <source>
        <dbReference type="SAM" id="MobiDB-lite"/>
    </source>
</evidence>
<feature type="region of interest" description="Disordered" evidence="1">
    <location>
        <begin position="1"/>
        <end position="21"/>
    </location>
</feature>
<evidence type="ECO:0000313" key="3">
    <source>
        <dbReference type="Proteomes" id="UP001642360"/>
    </source>
</evidence>
<reference evidence="2 3" key="1">
    <citation type="submission" date="2024-02" db="EMBL/GenBank/DDBJ databases">
        <authorList>
            <person name="Vignale AGUSTIN F."/>
            <person name="Sosa J E."/>
            <person name="Modenutti C."/>
        </authorList>
    </citation>
    <scope>NUCLEOTIDE SEQUENCE [LARGE SCALE GENOMIC DNA]</scope>
</reference>
<dbReference type="EMBL" id="CAUOFW020003853">
    <property type="protein sequence ID" value="CAK9162430.1"/>
    <property type="molecule type" value="Genomic_DNA"/>
</dbReference>
<proteinExistence type="predicted"/>